<sequence>MNEKDKMLAGLVYNASDEQLFAERMHAKSVCHRFNMADPTQLEAQMAILKGLLIIKDRAHIEPNFFCDYGYNIDVGSNFYSNHNLTILDVCKVTIGDNVLIGPHVMISTATHPLDPIERQHQEYGANVSIGNNVWIGGNVSILPGVAIGDNCVIGAGSVVTRDIPINSVAVGNPCRVTKTLATKVSAI</sequence>
<evidence type="ECO:0000256" key="5">
    <source>
        <dbReference type="RuleBase" id="RU367021"/>
    </source>
</evidence>
<dbReference type="OrthoDB" id="9815592at2"/>
<dbReference type="Proteomes" id="UP000191116">
    <property type="component" value="Unassembled WGS sequence"/>
</dbReference>
<comment type="similarity">
    <text evidence="1 5">Belongs to the transferase hexapeptide repeat family.</text>
</comment>
<dbReference type="AlphaFoldDB" id="A0A1T4U9F0"/>
<dbReference type="InterPro" id="IPR011004">
    <property type="entry name" value="Trimer_LpxA-like_sf"/>
</dbReference>
<dbReference type="GO" id="GO:0008870">
    <property type="term" value="F:galactoside O-acetyltransferase activity"/>
    <property type="evidence" value="ECO:0007669"/>
    <property type="project" value="TreeGrafter"/>
</dbReference>
<dbReference type="EC" id="2.3.1.-" evidence="5"/>
<gene>
    <name evidence="7" type="primary">maa</name>
    <name evidence="7" type="ORF">CZ814_02908</name>
</gene>
<dbReference type="InterPro" id="IPR024688">
    <property type="entry name" value="Mac_dom"/>
</dbReference>
<dbReference type="InterPro" id="IPR001451">
    <property type="entry name" value="Hexapep"/>
</dbReference>
<dbReference type="Gene3D" id="2.160.10.10">
    <property type="entry name" value="Hexapeptide repeat proteins"/>
    <property type="match status" value="1"/>
</dbReference>
<dbReference type="SUPFAM" id="SSF51161">
    <property type="entry name" value="Trimeric LpxA-like enzymes"/>
    <property type="match status" value="1"/>
</dbReference>
<evidence type="ECO:0000256" key="4">
    <source>
        <dbReference type="ARBA" id="ARBA00023315"/>
    </source>
</evidence>
<feature type="domain" description="Maltose/galactoside acetyltransferase" evidence="6">
    <location>
        <begin position="4"/>
        <end position="57"/>
    </location>
</feature>
<organism evidence="7 8">
    <name type="scientific">Photobacterium toruni</name>
    <dbReference type="NCBI Taxonomy" id="1935446"/>
    <lineage>
        <taxon>Bacteria</taxon>
        <taxon>Pseudomonadati</taxon>
        <taxon>Pseudomonadota</taxon>
        <taxon>Gammaproteobacteria</taxon>
        <taxon>Vibrionales</taxon>
        <taxon>Vibrionaceae</taxon>
        <taxon>Photobacterium</taxon>
    </lineage>
</organism>
<keyword evidence="4 5" id="KW-0012">Acyltransferase</keyword>
<dbReference type="SMART" id="SM01266">
    <property type="entry name" value="Mac"/>
    <property type="match status" value="1"/>
</dbReference>
<evidence type="ECO:0000313" key="8">
    <source>
        <dbReference type="Proteomes" id="UP000191116"/>
    </source>
</evidence>
<dbReference type="PANTHER" id="PTHR43017">
    <property type="entry name" value="GALACTOSIDE O-ACETYLTRANSFERASE"/>
    <property type="match status" value="1"/>
</dbReference>
<evidence type="ECO:0000256" key="3">
    <source>
        <dbReference type="ARBA" id="ARBA00022737"/>
    </source>
</evidence>
<evidence type="ECO:0000259" key="6">
    <source>
        <dbReference type="SMART" id="SM01266"/>
    </source>
</evidence>
<keyword evidence="3" id="KW-0677">Repeat</keyword>
<dbReference type="Pfam" id="PF00132">
    <property type="entry name" value="Hexapep"/>
    <property type="match status" value="1"/>
</dbReference>
<name>A0A1T4U9F0_9GAMM</name>
<dbReference type="FunFam" id="2.160.10.10:FF:000008">
    <property type="entry name" value="Maltose O-acetyltransferase"/>
    <property type="match status" value="1"/>
</dbReference>
<evidence type="ECO:0000256" key="2">
    <source>
        <dbReference type="ARBA" id="ARBA00022679"/>
    </source>
</evidence>
<proteinExistence type="inferred from homology"/>
<evidence type="ECO:0000313" key="7">
    <source>
        <dbReference type="EMBL" id="SKA49323.1"/>
    </source>
</evidence>
<reference evidence="7 8" key="1">
    <citation type="submission" date="2017-02" db="EMBL/GenBank/DDBJ databases">
        <authorList>
            <person name="Peterson S.W."/>
        </authorList>
    </citation>
    <scope>NUCLEOTIDE SEQUENCE [LARGE SCALE GENOMIC DNA]</scope>
    <source>
        <strain evidence="7 8">CECT 9189</strain>
    </source>
</reference>
<dbReference type="EMBL" id="FUWP01000018">
    <property type="protein sequence ID" value="SKA49323.1"/>
    <property type="molecule type" value="Genomic_DNA"/>
</dbReference>
<evidence type="ECO:0000256" key="1">
    <source>
        <dbReference type="ARBA" id="ARBA00007274"/>
    </source>
</evidence>
<dbReference type="CDD" id="cd03357">
    <property type="entry name" value="LbH_MAT_GAT"/>
    <property type="match status" value="1"/>
</dbReference>
<dbReference type="PANTHER" id="PTHR43017:SF1">
    <property type="entry name" value="ACETYLTRANSFERASE YJL218W-RELATED"/>
    <property type="match status" value="1"/>
</dbReference>
<dbReference type="InterPro" id="IPR039369">
    <property type="entry name" value="LacA-like"/>
</dbReference>
<keyword evidence="2 5" id="KW-0808">Transferase</keyword>
<accession>A0A1T4U9F0</accession>
<dbReference type="Pfam" id="PF12464">
    <property type="entry name" value="Mac"/>
    <property type="match status" value="1"/>
</dbReference>
<protein>
    <recommendedName>
        <fullName evidence="5">Acetyltransferase</fullName>
        <ecNumber evidence="5">2.3.1.-</ecNumber>
    </recommendedName>
</protein>
<dbReference type="RefSeq" id="WP_080175660.1">
    <property type="nucleotide sequence ID" value="NZ_AP024855.1"/>
</dbReference>